<name>A0A4R3VJ79_9BURK</name>
<dbReference type="Pfam" id="PF04909">
    <property type="entry name" value="Amidohydro_2"/>
    <property type="match status" value="1"/>
</dbReference>
<proteinExistence type="predicted"/>
<dbReference type="PANTHER" id="PTHR35563">
    <property type="entry name" value="BARREL METAL-DEPENDENT HYDROLASE, PUTATIVE (AFU_ORTHOLOGUE AFUA_1G16240)-RELATED"/>
    <property type="match status" value="1"/>
</dbReference>
<keyword evidence="2" id="KW-0378">Hydrolase</keyword>
<dbReference type="OrthoDB" id="9787654at2"/>
<organism evidence="2 3">
    <name type="scientific">Paracandidimonas soli</name>
    <dbReference type="NCBI Taxonomy" id="1917182"/>
    <lineage>
        <taxon>Bacteria</taxon>
        <taxon>Pseudomonadati</taxon>
        <taxon>Pseudomonadota</taxon>
        <taxon>Betaproteobacteria</taxon>
        <taxon>Burkholderiales</taxon>
        <taxon>Alcaligenaceae</taxon>
        <taxon>Paracandidimonas</taxon>
    </lineage>
</organism>
<dbReference type="PANTHER" id="PTHR35563:SF2">
    <property type="entry name" value="BARREL METAL-DEPENDENT HYDROLASE, PUTATIVE (AFU_ORTHOLOGUE AFUA_1G16240)-RELATED"/>
    <property type="match status" value="1"/>
</dbReference>
<evidence type="ECO:0000313" key="3">
    <source>
        <dbReference type="Proteomes" id="UP000294692"/>
    </source>
</evidence>
<keyword evidence="3" id="KW-1185">Reference proteome</keyword>
<feature type="domain" description="Amidohydrolase-related" evidence="1">
    <location>
        <begin position="25"/>
        <end position="284"/>
    </location>
</feature>
<dbReference type="RefSeq" id="WP_132473123.1">
    <property type="nucleotide sequence ID" value="NZ_JBEBWM010000106.1"/>
</dbReference>
<dbReference type="Proteomes" id="UP000294692">
    <property type="component" value="Unassembled WGS sequence"/>
</dbReference>
<reference evidence="2 3" key="1">
    <citation type="submission" date="2019-03" db="EMBL/GenBank/DDBJ databases">
        <title>Genomic Encyclopedia of Type Strains, Phase IV (KMG-IV): sequencing the most valuable type-strain genomes for metagenomic binning, comparative biology and taxonomic classification.</title>
        <authorList>
            <person name="Goeker M."/>
        </authorList>
    </citation>
    <scope>NUCLEOTIDE SEQUENCE [LARGE SCALE GENOMIC DNA]</scope>
    <source>
        <strain evidence="2 3">DSM 100048</strain>
    </source>
</reference>
<dbReference type="AlphaFoldDB" id="A0A4R3VJ79"/>
<dbReference type="InterPro" id="IPR032466">
    <property type="entry name" value="Metal_Hydrolase"/>
</dbReference>
<sequence>MSTDTYLPFLPATRVPRRPLPSGACDCHFHVFEDVRRYPLGTVRGYTPTPAPLAEYRKMLNVLGVERAILVHPSVYGRDHSTFEDTLRACAGWMRGVAVVYEDTPQEDIARWHDLGARGARCNALFSGGASLSQMGAIADRVRDLGWHLQLLVDVGADPDIVSKIADFGLPVVVDHFGHLPAGGALQSKGFQNLLSLVREGRAWVKMSGAYRVSEQRSRYTDVAPLAEALLKANGSQLVWGSDWPHPSIAAPMADDTDILDALADWLSPEQWVNVLADNPRRLYWADSAAA</sequence>
<dbReference type="Gene3D" id="3.20.20.140">
    <property type="entry name" value="Metal-dependent hydrolases"/>
    <property type="match status" value="1"/>
</dbReference>
<protein>
    <submittedName>
        <fullName evidence="2">Putative TIM-barrel fold metal-dependent hydrolase</fullName>
    </submittedName>
</protein>
<evidence type="ECO:0000259" key="1">
    <source>
        <dbReference type="Pfam" id="PF04909"/>
    </source>
</evidence>
<accession>A0A4R3VJ79</accession>
<dbReference type="EMBL" id="SMBX01000001">
    <property type="protein sequence ID" value="TCV03055.1"/>
    <property type="molecule type" value="Genomic_DNA"/>
</dbReference>
<dbReference type="InterPro" id="IPR006680">
    <property type="entry name" value="Amidohydro-rel"/>
</dbReference>
<dbReference type="SUPFAM" id="SSF51556">
    <property type="entry name" value="Metallo-dependent hydrolases"/>
    <property type="match status" value="1"/>
</dbReference>
<dbReference type="GO" id="GO:0016787">
    <property type="term" value="F:hydrolase activity"/>
    <property type="evidence" value="ECO:0007669"/>
    <property type="project" value="UniProtKB-KW"/>
</dbReference>
<gene>
    <name evidence="2" type="ORF">EV686_101517</name>
</gene>
<evidence type="ECO:0000313" key="2">
    <source>
        <dbReference type="EMBL" id="TCV03055.1"/>
    </source>
</evidence>
<comment type="caution">
    <text evidence="2">The sequence shown here is derived from an EMBL/GenBank/DDBJ whole genome shotgun (WGS) entry which is preliminary data.</text>
</comment>
<dbReference type="InterPro" id="IPR052358">
    <property type="entry name" value="Aro_Compnd_Degr_Hydrolases"/>
</dbReference>